<dbReference type="InterPro" id="IPR020846">
    <property type="entry name" value="MFS_dom"/>
</dbReference>
<name>A0A6P8I7Z8_ACTTE</name>
<dbReference type="FunFam" id="1.20.1250.20:FF:000003">
    <property type="entry name" value="Solute carrier family 17 member 3"/>
    <property type="match status" value="1"/>
</dbReference>
<keyword evidence="3 8" id="KW-0812">Transmembrane</keyword>
<organism evidence="10 11">
    <name type="scientific">Actinia tenebrosa</name>
    <name type="common">Australian red waratah sea anemone</name>
    <dbReference type="NCBI Taxonomy" id="6105"/>
    <lineage>
        <taxon>Eukaryota</taxon>
        <taxon>Metazoa</taxon>
        <taxon>Cnidaria</taxon>
        <taxon>Anthozoa</taxon>
        <taxon>Hexacorallia</taxon>
        <taxon>Actiniaria</taxon>
        <taxon>Actiniidae</taxon>
        <taxon>Actinia</taxon>
    </lineage>
</organism>
<feature type="transmembrane region" description="Helical" evidence="8">
    <location>
        <begin position="320"/>
        <end position="346"/>
    </location>
</feature>
<feature type="transmembrane region" description="Helical" evidence="8">
    <location>
        <begin position="393"/>
        <end position="412"/>
    </location>
</feature>
<dbReference type="PROSITE" id="PS50850">
    <property type="entry name" value="MFS"/>
    <property type="match status" value="1"/>
</dbReference>
<proteinExistence type="predicted"/>
<dbReference type="KEGG" id="aten:116296858"/>
<evidence type="ECO:0000256" key="5">
    <source>
        <dbReference type="ARBA" id="ARBA00022989"/>
    </source>
</evidence>
<feature type="region of interest" description="Disordered" evidence="7">
    <location>
        <begin position="520"/>
        <end position="552"/>
    </location>
</feature>
<dbReference type="Pfam" id="PF07690">
    <property type="entry name" value="MFS_1"/>
    <property type="match status" value="1"/>
</dbReference>
<feature type="compositionally biased region" description="Basic and acidic residues" evidence="7">
    <location>
        <begin position="520"/>
        <end position="537"/>
    </location>
</feature>
<dbReference type="CDD" id="cd17318">
    <property type="entry name" value="MFS_SLC17"/>
    <property type="match status" value="1"/>
</dbReference>
<keyword evidence="5 8" id="KW-1133">Transmembrane helix</keyword>
<keyword evidence="4" id="KW-0769">Symport</keyword>
<dbReference type="OrthoDB" id="2985014at2759"/>
<comment type="subcellular location">
    <subcellularLocation>
        <location evidence="1">Membrane</location>
        <topology evidence="1">Multi-pass membrane protein</topology>
    </subcellularLocation>
</comment>
<dbReference type="Proteomes" id="UP000515163">
    <property type="component" value="Unplaced"/>
</dbReference>
<dbReference type="PANTHER" id="PTHR11662:SF399">
    <property type="entry name" value="FI19708P1-RELATED"/>
    <property type="match status" value="1"/>
</dbReference>
<gene>
    <name evidence="11" type="primary">LOC116296858</name>
</gene>
<dbReference type="RefSeq" id="XP_031560825.1">
    <property type="nucleotide sequence ID" value="XM_031704965.1"/>
</dbReference>
<evidence type="ECO:0000259" key="9">
    <source>
        <dbReference type="PROSITE" id="PS50850"/>
    </source>
</evidence>
<dbReference type="InterPro" id="IPR011701">
    <property type="entry name" value="MFS"/>
</dbReference>
<feature type="transmembrane region" description="Helical" evidence="8">
    <location>
        <begin position="486"/>
        <end position="505"/>
    </location>
</feature>
<evidence type="ECO:0000256" key="3">
    <source>
        <dbReference type="ARBA" id="ARBA00022692"/>
    </source>
</evidence>
<feature type="transmembrane region" description="Helical" evidence="8">
    <location>
        <begin position="418"/>
        <end position="437"/>
    </location>
</feature>
<keyword evidence="6 8" id="KW-0472">Membrane</keyword>
<protein>
    <submittedName>
        <fullName evidence="11">Uncharacterized transporter slc-17.2-like isoform X1</fullName>
    </submittedName>
</protein>
<dbReference type="GO" id="GO:0016020">
    <property type="term" value="C:membrane"/>
    <property type="evidence" value="ECO:0007669"/>
    <property type="project" value="UniProtKB-SubCell"/>
</dbReference>
<dbReference type="GO" id="GO:0006820">
    <property type="term" value="P:monoatomic anion transport"/>
    <property type="evidence" value="ECO:0007669"/>
    <property type="project" value="TreeGrafter"/>
</dbReference>
<feature type="transmembrane region" description="Helical" evidence="8">
    <location>
        <begin position="449"/>
        <end position="474"/>
    </location>
</feature>
<dbReference type="AlphaFoldDB" id="A0A6P8I7Z8"/>
<dbReference type="InterPro" id="IPR050382">
    <property type="entry name" value="MFS_Na/Anion_cotransporter"/>
</dbReference>
<dbReference type="GO" id="GO:0015293">
    <property type="term" value="F:symporter activity"/>
    <property type="evidence" value="ECO:0007669"/>
    <property type="project" value="UniProtKB-KW"/>
</dbReference>
<dbReference type="PANTHER" id="PTHR11662">
    <property type="entry name" value="SOLUTE CARRIER FAMILY 17"/>
    <property type="match status" value="1"/>
</dbReference>
<feature type="transmembrane region" description="Helical" evidence="8">
    <location>
        <begin position="82"/>
        <end position="102"/>
    </location>
</feature>
<sequence>MAANERGIESGLTKFLNAMYRCFRIISKFLICCQFCECKCKTKRRKNGNSTQKGKTAGATTEDRCTMCSTDSQDSFTFPKRYILAIMTFLGFMNMYALRVNLNVALGAMVNNHTVQVGGMTFLRTAEFNWDSKLQGIVLGSFYYGYAFLQIPGAWLALRYGGTRVFGYAIFMASMFTLLTPIATRASVYGLIGVRAAEGLVLGAVFPCNHAIWSKWAPPLERTTLVTLAISGCHVGTIITMPLTGLLTRYGFDGGWASVFYCFGAAGILWFAAWQLVVHESPEDHPTISEQEKQLILKETESINNPDPVPWKALLTSVPVWAIMAGNLAADWGLYTILISLPMYLIDILHTDIQTMGFLAAAPFLVKSLSGPFGGITADLLRRRWLSTRSVRRLYYSVGAIFAGTFIVAAGYATKATVAIALMCVGVASSGLLHSGYNVNMLDVAPTYACIIMGMCNTLGTTAGFLSPMLVGYITAEKKASEWRTVFWITLAVYIVGAVLFCAFMSGEVQPWAGGQLKESAAKKQEVKLPDEEKGYEAAETDEERPTTKEIS</sequence>
<evidence type="ECO:0000256" key="2">
    <source>
        <dbReference type="ARBA" id="ARBA00022448"/>
    </source>
</evidence>
<evidence type="ECO:0000256" key="4">
    <source>
        <dbReference type="ARBA" id="ARBA00022847"/>
    </source>
</evidence>
<evidence type="ECO:0000256" key="1">
    <source>
        <dbReference type="ARBA" id="ARBA00004141"/>
    </source>
</evidence>
<feature type="transmembrane region" description="Helical" evidence="8">
    <location>
        <begin position="225"/>
        <end position="244"/>
    </location>
</feature>
<feature type="transmembrane region" description="Helical" evidence="8">
    <location>
        <begin position="137"/>
        <end position="158"/>
    </location>
</feature>
<keyword evidence="10" id="KW-1185">Reference proteome</keyword>
<dbReference type="SUPFAM" id="SSF103473">
    <property type="entry name" value="MFS general substrate transporter"/>
    <property type="match status" value="1"/>
</dbReference>
<dbReference type="FunFam" id="1.20.1250.20:FF:001167">
    <property type="entry name" value="Predicted protein"/>
    <property type="match status" value="1"/>
</dbReference>
<dbReference type="GeneID" id="116296858"/>
<reference evidence="11" key="1">
    <citation type="submission" date="2025-08" db="UniProtKB">
        <authorList>
            <consortium name="RefSeq"/>
        </authorList>
    </citation>
    <scope>IDENTIFICATION</scope>
</reference>
<evidence type="ECO:0000313" key="10">
    <source>
        <dbReference type="Proteomes" id="UP000515163"/>
    </source>
</evidence>
<feature type="transmembrane region" description="Helical" evidence="8">
    <location>
        <begin position="256"/>
        <end position="277"/>
    </location>
</feature>
<feature type="transmembrane region" description="Helical" evidence="8">
    <location>
        <begin position="165"/>
        <end position="183"/>
    </location>
</feature>
<dbReference type="Gene3D" id="1.20.1250.20">
    <property type="entry name" value="MFS general substrate transporter like domains"/>
    <property type="match status" value="2"/>
</dbReference>
<keyword evidence="2" id="KW-0813">Transport</keyword>
<evidence type="ECO:0000313" key="11">
    <source>
        <dbReference type="RefSeq" id="XP_031560825.1"/>
    </source>
</evidence>
<evidence type="ECO:0000256" key="7">
    <source>
        <dbReference type="SAM" id="MobiDB-lite"/>
    </source>
</evidence>
<evidence type="ECO:0000256" key="8">
    <source>
        <dbReference type="SAM" id="Phobius"/>
    </source>
</evidence>
<dbReference type="InParanoid" id="A0A6P8I7Z8"/>
<accession>A0A6P8I7Z8</accession>
<evidence type="ECO:0000256" key="6">
    <source>
        <dbReference type="ARBA" id="ARBA00023136"/>
    </source>
</evidence>
<dbReference type="InterPro" id="IPR036259">
    <property type="entry name" value="MFS_trans_sf"/>
</dbReference>
<feature type="domain" description="Major facilitator superfamily (MFS) profile" evidence="9">
    <location>
        <begin position="83"/>
        <end position="509"/>
    </location>
</feature>